<protein>
    <recommendedName>
        <fullName evidence="14">Peptidase M14 domain-containing protein</fullName>
    </recommendedName>
</protein>
<dbReference type="GO" id="GO:0004181">
    <property type="term" value="F:metallocarboxypeptidase activity"/>
    <property type="evidence" value="ECO:0007669"/>
    <property type="project" value="InterPro"/>
</dbReference>
<dbReference type="PANTHER" id="PTHR11532">
    <property type="entry name" value="PROTEASE M14 CARBOXYPEPTIDASE"/>
    <property type="match status" value="1"/>
</dbReference>
<keyword evidence="7 13" id="KW-0732">Signal</keyword>
<evidence type="ECO:0000313" key="15">
    <source>
        <dbReference type="EMBL" id="EEN44067.1"/>
    </source>
</evidence>
<reference evidence="15" key="1">
    <citation type="journal article" date="2008" name="Nature">
        <title>The amphioxus genome and the evolution of the chordate karyotype.</title>
        <authorList>
            <consortium name="US DOE Joint Genome Institute (JGI-PGF)"/>
            <person name="Putnam N.H."/>
            <person name="Butts T."/>
            <person name="Ferrier D.E.K."/>
            <person name="Furlong R.F."/>
            <person name="Hellsten U."/>
            <person name="Kawashima T."/>
            <person name="Robinson-Rechavi M."/>
            <person name="Shoguchi E."/>
            <person name="Terry A."/>
            <person name="Yu J.-K."/>
            <person name="Benito-Gutierrez E.L."/>
            <person name="Dubchak I."/>
            <person name="Garcia-Fernandez J."/>
            <person name="Gibson-Brown J.J."/>
            <person name="Grigoriev I.V."/>
            <person name="Horton A.C."/>
            <person name="de Jong P.J."/>
            <person name="Jurka J."/>
            <person name="Kapitonov V.V."/>
            <person name="Kohara Y."/>
            <person name="Kuroki Y."/>
            <person name="Lindquist E."/>
            <person name="Lucas S."/>
            <person name="Osoegawa K."/>
            <person name="Pennacchio L.A."/>
            <person name="Salamov A.A."/>
            <person name="Satou Y."/>
            <person name="Sauka-Spengler T."/>
            <person name="Schmutz J."/>
            <person name="Shin-I T."/>
            <person name="Toyoda A."/>
            <person name="Bronner-Fraser M."/>
            <person name="Fujiyama A."/>
            <person name="Holland L.Z."/>
            <person name="Holland P.W.H."/>
            <person name="Satoh N."/>
            <person name="Rokhsar D.S."/>
        </authorList>
    </citation>
    <scope>NUCLEOTIDE SEQUENCE [LARGE SCALE GENOMIC DNA]</scope>
    <source>
        <strain evidence="15">S238N-H82</strain>
        <tissue evidence="15">Testes</tissue>
    </source>
</reference>
<feature type="chain" id="PRO_5002937180" description="Peptidase M14 domain-containing protein" evidence="13">
    <location>
        <begin position="20"/>
        <end position="380"/>
    </location>
</feature>
<evidence type="ECO:0000256" key="9">
    <source>
        <dbReference type="ARBA" id="ARBA00022833"/>
    </source>
</evidence>
<evidence type="ECO:0000256" key="1">
    <source>
        <dbReference type="ARBA" id="ARBA00001947"/>
    </source>
</evidence>
<evidence type="ECO:0000256" key="6">
    <source>
        <dbReference type="ARBA" id="ARBA00022723"/>
    </source>
</evidence>
<evidence type="ECO:0000256" key="3">
    <source>
        <dbReference type="ARBA" id="ARBA00005988"/>
    </source>
</evidence>
<keyword evidence="6" id="KW-0479">Metal-binding</keyword>
<dbReference type="GO" id="GO:0005576">
    <property type="term" value="C:extracellular region"/>
    <property type="evidence" value="ECO:0007669"/>
    <property type="project" value="UniProtKB-SubCell"/>
</dbReference>
<dbReference type="InterPro" id="IPR008969">
    <property type="entry name" value="CarboxyPept-like_regulatory"/>
</dbReference>
<dbReference type="Pfam" id="PF00246">
    <property type="entry name" value="Peptidase_M14"/>
    <property type="match status" value="1"/>
</dbReference>
<gene>
    <name evidence="15" type="ORF">BRAFLDRAFT_59208</name>
</gene>
<comment type="similarity">
    <text evidence="3 12">Belongs to the peptidase M14 family.</text>
</comment>
<dbReference type="Gene3D" id="3.40.630.10">
    <property type="entry name" value="Zn peptidases"/>
    <property type="match status" value="1"/>
</dbReference>
<evidence type="ECO:0000256" key="7">
    <source>
        <dbReference type="ARBA" id="ARBA00022729"/>
    </source>
</evidence>
<dbReference type="Gene3D" id="2.60.40.1120">
    <property type="entry name" value="Carboxypeptidase-like, regulatory domain"/>
    <property type="match status" value="1"/>
</dbReference>
<dbReference type="PROSITE" id="PS00132">
    <property type="entry name" value="CARBOXYPEPT_ZN_1"/>
    <property type="match status" value="1"/>
</dbReference>
<keyword evidence="5" id="KW-0645">Protease</keyword>
<dbReference type="STRING" id="7739.C3ZTR9"/>
<dbReference type="InterPro" id="IPR057246">
    <property type="entry name" value="CARBOXYPEPT_ZN_1"/>
</dbReference>
<organism>
    <name type="scientific">Branchiostoma floridae</name>
    <name type="common">Florida lancelet</name>
    <name type="synonym">Amphioxus</name>
    <dbReference type="NCBI Taxonomy" id="7739"/>
    <lineage>
        <taxon>Eukaryota</taxon>
        <taxon>Metazoa</taxon>
        <taxon>Chordata</taxon>
        <taxon>Cephalochordata</taxon>
        <taxon>Leptocardii</taxon>
        <taxon>Amphioxiformes</taxon>
        <taxon>Branchiostomatidae</taxon>
        <taxon>Branchiostoma</taxon>
    </lineage>
</organism>
<dbReference type="SUPFAM" id="SSF53187">
    <property type="entry name" value="Zn-dependent exopeptidases"/>
    <property type="match status" value="1"/>
</dbReference>
<sequence>MSSTAVLTVGLLFVAGVTANIEYVYHNYTELTRVLGETALQCPGIMQVYTVGTSVQGRELWVMEISDNLGDHEPGEPEFKYVGNMHGNEVVGREILVYLIQYICQQYQAGDSRIRSLVHETRIHIMPSMNPDGFEYAEAYRYDGFNGTDLNRNFPDLNTAVYRYENTSGPNNHLSVPDDFWTGESPAPETKRVMDWILRYPFVLSANLHGGDLVSSYAYDVSRTYPNNPDVYTKSPDDEVFRELAKTYSLAHGTMAKCGVTQPCDTDDFACQDGITNGADWYSLTGGMQDFNYLASNCFEITLELSCNKFPPEAELAQFWEDNKEALLQYMEKVHSGIKGFVRDTNNNGIADAVISVRGINHDVTTGSIRASSCTYGQAT</sequence>
<evidence type="ECO:0000256" key="8">
    <source>
        <dbReference type="ARBA" id="ARBA00022801"/>
    </source>
</evidence>
<dbReference type="AlphaFoldDB" id="C3ZTR9"/>
<evidence type="ECO:0000256" key="13">
    <source>
        <dbReference type="SAM" id="SignalP"/>
    </source>
</evidence>
<dbReference type="InParanoid" id="C3ZTR9"/>
<keyword evidence="8" id="KW-0378">Hydrolase</keyword>
<comment type="cofactor">
    <cofactor evidence="1">
        <name>Zn(2+)</name>
        <dbReference type="ChEBI" id="CHEBI:29105"/>
    </cofactor>
</comment>
<dbReference type="eggNOG" id="KOG2649">
    <property type="taxonomic scope" value="Eukaryota"/>
</dbReference>
<proteinExistence type="inferred from homology"/>
<dbReference type="FunFam" id="2.60.40.1120:FF:000040">
    <property type="entry name" value="Carboxypeptidase Z"/>
    <property type="match status" value="1"/>
</dbReference>
<dbReference type="PRINTS" id="PR00765">
    <property type="entry name" value="CRBOXYPTASEA"/>
</dbReference>
<dbReference type="PANTHER" id="PTHR11532:SF94">
    <property type="entry name" value="CARBOXYPEPTIDASE D-LIKE"/>
    <property type="match status" value="1"/>
</dbReference>
<keyword evidence="9" id="KW-0862">Zinc</keyword>
<dbReference type="PROSITE" id="PS52035">
    <property type="entry name" value="PEPTIDASE_M14"/>
    <property type="match status" value="1"/>
</dbReference>
<dbReference type="InterPro" id="IPR000834">
    <property type="entry name" value="Peptidase_M14"/>
</dbReference>
<evidence type="ECO:0000256" key="2">
    <source>
        <dbReference type="ARBA" id="ARBA00004613"/>
    </source>
</evidence>
<evidence type="ECO:0000256" key="10">
    <source>
        <dbReference type="ARBA" id="ARBA00023049"/>
    </source>
</evidence>
<evidence type="ECO:0000256" key="11">
    <source>
        <dbReference type="ARBA" id="ARBA00023180"/>
    </source>
</evidence>
<comment type="subcellular location">
    <subcellularLocation>
        <location evidence="2">Secreted</location>
    </subcellularLocation>
</comment>
<dbReference type="GO" id="GO:0006508">
    <property type="term" value="P:proteolysis"/>
    <property type="evidence" value="ECO:0007669"/>
    <property type="project" value="UniProtKB-KW"/>
</dbReference>
<dbReference type="EMBL" id="GG666679">
    <property type="protein sequence ID" value="EEN44067.1"/>
    <property type="molecule type" value="Genomic_DNA"/>
</dbReference>
<evidence type="ECO:0000256" key="4">
    <source>
        <dbReference type="ARBA" id="ARBA00022525"/>
    </source>
</evidence>
<dbReference type="CDD" id="cd03858">
    <property type="entry name" value="M14_CP_N-E_like"/>
    <property type="match status" value="1"/>
</dbReference>
<feature type="signal peptide" evidence="13">
    <location>
        <begin position="1"/>
        <end position="19"/>
    </location>
</feature>
<keyword evidence="11" id="KW-0325">Glycoprotein</keyword>
<dbReference type="GO" id="GO:0008270">
    <property type="term" value="F:zinc ion binding"/>
    <property type="evidence" value="ECO:0007669"/>
    <property type="project" value="InterPro"/>
</dbReference>
<evidence type="ECO:0000256" key="12">
    <source>
        <dbReference type="PROSITE-ProRule" id="PRU01379"/>
    </source>
</evidence>
<keyword evidence="10" id="KW-0482">Metalloprotease</keyword>
<feature type="domain" description="Peptidase M14" evidence="14">
    <location>
        <begin position="24"/>
        <end position="334"/>
    </location>
</feature>
<accession>C3ZTR9</accession>
<evidence type="ECO:0000256" key="5">
    <source>
        <dbReference type="ARBA" id="ARBA00022670"/>
    </source>
</evidence>
<dbReference type="SUPFAM" id="SSF49464">
    <property type="entry name" value="Carboxypeptidase regulatory domain-like"/>
    <property type="match status" value="1"/>
</dbReference>
<name>C3ZTR9_BRAFL</name>
<dbReference type="FunFam" id="3.40.630.10:FF:000013">
    <property type="entry name" value="carboxypeptidase N catalytic chain"/>
    <property type="match status" value="1"/>
</dbReference>
<dbReference type="InterPro" id="IPR050753">
    <property type="entry name" value="Peptidase_M14_domain"/>
</dbReference>
<evidence type="ECO:0000259" key="14">
    <source>
        <dbReference type="PROSITE" id="PS52035"/>
    </source>
</evidence>
<dbReference type="SMART" id="SM00631">
    <property type="entry name" value="Zn_pept"/>
    <property type="match status" value="1"/>
</dbReference>
<keyword evidence="4" id="KW-0964">Secreted</keyword>
<feature type="active site" description="Proton donor/acceptor" evidence="12">
    <location>
        <position position="304"/>
    </location>
</feature>